<dbReference type="KEGG" id="rhi:NGR_b11470"/>
<dbReference type="InterPro" id="IPR013225">
    <property type="entry name" value="PaaX_C"/>
</dbReference>
<keyword evidence="4" id="KW-1185">Reference proteome</keyword>
<keyword evidence="3" id="KW-0614">Plasmid</keyword>
<evidence type="ECO:0000259" key="2">
    <source>
        <dbReference type="Pfam" id="PF08223"/>
    </source>
</evidence>
<dbReference type="GO" id="GO:0006351">
    <property type="term" value="P:DNA-templated transcription"/>
    <property type="evidence" value="ECO:0007669"/>
    <property type="project" value="InterPro"/>
</dbReference>
<evidence type="ECO:0000313" key="3">
    <source>
        <dbReference type="EMBL" id="ACP22600.1"/>
    </source>
</evidence>
<dbReference type="PIRSF" id="PIRSF020623">
    <property type="entry name" value="PaaX"/>
    <property type="match status" value="1"/>
</dbReference>
<proteinExistence type="predicted"/>
<dbReference type="Pfam" id="PF07848">
    <property type="entry name" value="PaaX"/>
    <property type="match status" value="1"/>
</dbReference>
<dbReference type="EMBL" id="CP000874">
    <property type="protein sequence ID" value="ACP22600.1"/>
    <property type="molecule type" value="Genomic_DNA"/>
</dbReference>
<feature type="domain" description="Transcriptional repressor PaaX-like N-terminal" evidence="1">
    <location>
        <begin position="30"/>
        <end position="96"/>
    </location>
</feature>
<name>C3KR92_SINFN</name>
<dbReference type="Gene3D" id="1.20.58.1460">
    <property type="match status" value="1"/>
</dbReference>
<dbReference type="OrthoDB" id="2270427at2"/>
<dbReference type="InterPro" id="IPR012906">
    <property type="entry name" value="PaaX-like_N"/>
</dbReference>
<dbReference type="PANTHER" id="PTHR30319:SF1">
    <property type="entry name" value="TRANSCRIPTIONAL REPRESSOR PAAX"/>
    <property type="match status" value="1"/>
</dbReference>
<dbReference type="SUPFAM" id="SSF46785">
    <property type="entry name" value="Winged helix' DNA-binding domain"/>
    <property type="match status" value="1"/>
</dbReference>
<feature type="domain" description="Transcriptional repressor PaaX-like C-terminal" evidence="2">
    <location>
        <begin position="182"/>
        <end position="269"/>
    </location>
</feature>
<dbReference type="PATRIC" id="fig|394.7.peg.1551"/>
<reference evidence="3 4" key="2">
    <citation type="journal article" date="2009" name="Appl. Environ. Microbiol.">
        <title>Rhizobium sp. strain NGR234 possesses a remarkable number of secretion systems.</title>
        <authorList>
            <person name="Schmeisser C."/>
            <person name="Liesegang H."/>
            <person name="Krysciak D."/>
            <person name="Bakkou N."/>
            <person name="Le Quere A."/>
            <person name="Wollherr A."/>
            <person name="Heinemeyer I."/>
            <person name="Morgenstern B."/>
            <person name="Pommerening-Roeser A."/>
            <person name="Flores M."/>
            <person name="Palacios R."/>
            <person name="Brenner S."/>
            <person name="Gottschalk G."/>
            <person name="Schmitz R.A."/>
            <person name="Broughton W.J."/>
            <person name="Perret X."/>
            <person name="Strittmatter A.W."/>
            <person name="Streit W.R."/>
        </authorList>
    </citation>
    <scope>NUCLEOTIDE SEQUENCE [LARGE SCALE GENOMIC DNA]</scope>
    <source>
        <strain evidence="4">NBRC 101917 / NGR234</strain>
    </source>
</reference>
<dbReference type="AlphaFoldDB" id="C3KR92"/>
<evidence type="ECO:0000259" key="1">
    <source>
        <dbReference type="Pfam" id="PF07848"/>
    </source>
</evidence>
<dbReference type="HOGENOM" id="CLU_067515_0_0_5"/>
<dbReference type="Pfam" id="PF08223">
    <property type="entry name" value="PaaX_C"/>
    <property type="match status" value="1"/>
</dbReference>
<dbReference type="InterPro" id="IPR011965">
    <property type="entry name" value="PaaX_trns_reg"/>
</dbReference>
<dbReference type="Gene3D" id="1.10.10.10">
    <property type="entry name" value="Winged helix-like DNA-binding domain superfamily/Winged helix DNA-binding domain"/>
    <property type="match status" value="1"/>
</dbReference>
<dbReference type="InterPro" id="IPR036388">
    <property type="entry name" value="WH-like_DNA-bd_sf"/>
</dbReference>
<evidence type="ECO:0000313" key="4">
    <source>
        <dbReference type="Proteomes" id="UP000001054"/>
    </source>
</evidence>
<organism evidence="3 4">
    <name type="scientific">Sinorhizobium fredii (strain NBRC 101917 / NGR234)</name>
    <dbReference type="NCBI Taxonomy" id="394"/>
    <lineage>
        <taxon>Bacteria</taxon>
        <taxon>Pseudomonadati</taxon>
        <taxon>Pseudomonadota</taxon>
        <taxon>Alphaproteobacteria</taxon>
        <taxon>Hyphomicrobiales</taxon>
        <taxon>Rhizobiaceae</taxon>
        <taxon>Sinorhizobium/Ensifer group</taxon>
        <taxon>Sinorhizobium</taxon>
    </lineage>
</organism>
<reference evidence="4" key="1">
    <citation type="journal article" date="2004" name="J. Bacteriol.">
        <title>An evolutionary hot spot: the pNGR234b replicon of Rhizobium sp. strain NGR234.</title>
        <authorList>
            <person name="Streit W.R."/>
            <person name="Schmitz R.A."/>
            <person name="Perret X."/>
            <person name="Staehelin C."/>
            <person name="Deakin W.J."/>
            <person name="Raasch C."/>
            <person name="Liesegang H."/>
            <person name="Broughton W.J."/>
        </authorList>
    </citation>
    <scope>NUCLEOTIDE SEQUENCE [LARGE SCALE GENOMIC DNA]</scope>
    <source>
        <strain evidence="4">NBRC 101917 / NGR234</strain>
    </source>
</reference>
<geneLocation type="plasmid" evidence="4">
    <name>sym pNGR234b</name>
</geneLocation>
<dbReference type="InterPro" id="IPR036390">
    <property type="entry name" value="WH_DNA-bd_sf"/>
</dbReference>
<dbReference type="PANTHER" id="PTHR30319">
    <property type="entry name" value="PHENYLACETIC ACID REGULATOR-RELATED TRANSCRIPTIONAL REPRESSOR"/>
    <property type="match status" value="1"/>
</dbReference>
<gene>
    <name evidence="3" type="ordered locus">NGR_b11470</name>
</gene>
<protein>
    <submittedName>
        <fullName evidence="3">Transcriptional regulator, PaaX family</fullName>
    </submittedName>
</protein>
<accession>C3KR92</accession>
<sequence length="298" mass="32379">MNRVMATGEGADDRIADLVDDILVQTPLKAAAFIVTIYGDVVEPRGGVVWIGNLIETCAAVSISETLVRTAVSRLVAAGQLVGEREGRRSYYRLSTAAGSEFAAAARIIFGSAEEESWQLVHLTGAEVEERMQALERAGYARLDPRLAIGPARQVAGLADALTLRAHSDDPKALAAFVQAYWNLAPHAAAYRLFLDQFRPVAALAEKHPVAPATALTMRLLLIHRFRTVLLRDPRLPAAALPPDWPGLEARRLFAALYLLLSPSADDHIGRNFISASGPLRAMTEEIEKRLSLLETQA</sequence>
<dbReference type="Proteomes" id="UP000001054">
    <property type="component" value="Plasmid pNGR234b"/>
</dbReference>